<dbReference type="RefSeq" id="WP_108911333.1">
    <property type="nucleotide sequence ID" value="NZ_CP021886.1"/>
</dbReference>
<evidence type="ECO:0008006" key="4">
    <source>
        <dbReference type="Google" id="ProtNLM"/>
    </source>
</evidence>
<keyword evidence="1" id="KW-0472">Membrane</keyword>
<evidence type="ECO:0000313" key="3">
    <source>
        <dbReference type="Proteomes" id="UP000244890"/>
    </source>
</evidence>
<reference evidence="2 3" key="1">
    <citation type="submission" date="2017-06" db="EMBL/GenBank/DDBJ databases">
        <title>Complete genome of Helicobacter apodemus.</title>
        <authorList>
            <person name="Cho S."/>
        </authorList>
    </citation>
    <scope>NUCLEOTIDE SEQUENCE [LARGE SCALE GENOMIC DNA]</scope>
    <source>
        <strain evidence="3">SNUVETPUB-15-01</strain>
    </source>
</reference>
<feature type="transmembrane region" description="Helical" evidence="1">
    <location>
        <begin position="12"/>
        <end position="35"/>
    </location>
</feature>
<evidence type="ECO:0000313" key="2">
    <source>
        <dbReference type="EMBL" id="AWI34525.1"/>
    </source>
</evidence>
<proteinExistence type="predicted"/>
<dbReference type="EMBL" id="CP021886">
    <property type="protein sequence ID" value="AWI34525.1"/>
    <property type="molecule type" value="Genomic_DNA"/>
</dbReference>
<dbReference type="KEGG" id="had:CDV25_06920"/>
<keyword evidence="1" id="KW-1133">Transmembrane helix</keyword>
<evidence type="ECO:0000256" key="1">
    <source>
        <dbReference type="SAM" id="Phobius"/>
    </source>
</evidence>
<protein>
    <recommendedName>
        <fullName evidence="4">Prepilin-type N-terminal cleavage/methylation domain-containing protein</fullName>
    </recommendedName>
</protein>
<dbReference type="AlphaFoldDB" id="A0A2U8FG78"/>
<keyword evidence="1" id="KW-0812">Transmembrane</keyword>
<organism evidence="2 3">
    <name type="scientific">Helicobacter apodemus</name>
    <dbReference type="NCBI Taxonomy" id="135569"/>
    <lineage>
        <taxon>Bacteria</taxon>
        <taxon>Pseudomonadati</taxon>
        <taxon>Campylobacterota</taxon>
        <taxon>Epsilonproteobacteria</taxon>
        <taxon>Campylobacterales</taxon>
        <taxon>Helicobacteraceae</taxon>
        <taxon>Helicobacter</taxon>
    </lineage>
</organism>
<sequence length="73" mass="8256">MKFAPNSFRAFSLIELLMALSMVSFSFIFFAKVLLQEESSKAQSLKIPICDTLKKQCVYHLSANKSLPLINVQ</sequence>
<accession>A0A2U8FG78</accession>
<dbReference type="Proteomes" id="UP000244890">
    <property type="component" value="Chromosome"/>
</dbReference>
<gene>
    <name evidence="2" type="ORF">CDV25_06920</name>
</gene>
<name>A0A2U8FG78_9HELI</name>
<dbReference type="OrthoDB" id="9920684at2"/>